<organism evidence="1 2">
    <name type="scientific">Cloacibacterium rupense</name>
    <dbReference type="NCBI Taxonomy" id="517423"/>
    <lineage>
        <taxon>Bacteria</taxon>
        <taxon>Pseudomonadati</taxon>
        <taxon>Bacteroidota</taxon>
        <taxon>Flavobacteriia</taxon>
        <taxon>Flavobacteriales</taxon>
        <taxon>Weeksellaceae</taxon>
    </lineage>
</organism>
<dbReference type="SUPFAM" id="SSF56726">
    <property type="entry name" value="DNA topoisomerase IV, alpha subunit"/>
    <property type="match status" value="1"/>
</dbReference>
<dbReference type="Proteomes" id="UP000620064">
    <property type="component" value="Unassembled WGS sequence"/>
</dbReference>
<name>A0ABQ2NPM4_9FLAO</name>
<dbReference type="RefSeq" id="WP_188618714.1">
    <property type="nucleotide sequence ID" value="NZ_BMLV01000008.1"/>
</dbReference>
<accession>A0ABQ2NPM4</accession>
<dbReference type="EMBL" id="BMLV01000008">
    <property type="protein sequence ID" value="GGP06654.1"/>
    <property type="molecule type" value="Genomic_DNA"/>
</dbReference>
<reference evidence="2" key="1">
    <citation type="journal article" date="2019" name="Int. J. Syst. Evol. Microbiol.">
        <title>The Global Catalogue of Microorganisms (GCM) 10K type strain sequencing project: providing services to taxonomists for standard genome sequencing and annotation.</title>
        <authorList>
            <consortium name="The Broad Institute Genomics Platform"/>
            <consortium name="The Broad Institute Genome Sequencing Center for Infectious Disease"/>
            <person name="Wu L."/>
            <person name="Ma J."/>
        </authorList>
    </citation>
    <scope>NUCLEOTIDE SEQUENCE [LARGE SCALE GENOMIC DNA]</scope>
    <source>
        <strain evidence="2">CGMCC 1.7656</strain>
    </source>
</reference>
<sequence>MRSIEWKYLKGLHQLYENGKTKLKILNNEYIYLVLFKQKKLIKFQEGNHSVIMVTNNKRFADFYEHNYLKTYNYYDDFFADSGIENNAKKTFTEEDLKALVFIYYNRDELRNNLTTQKKFSAQVFKYENSKYLENKPSLKNAVLQLLEIDEFPEVDPKNQQWRFIVDCLDPKFVVLCENLDCLKVPIEYQENNIELWYVGGNNTKPLIHISQDKLNLPIYYFCDWDYSGLSIYSQIKQIFKDKDKNIEIIQPFPNAKRLPVSVKHHKSKWKKADFSNLTKNHFTETQIELIMELISSDEWIEEESMDLIAIMKDKSIFNIS</sequence>
<dbReference type="InterPro" id="IPR036078">
    <property type="entry name" value="Spo11/TopoVI_A_sf"/>
</dbReference>
<evidence type="ECO:0000313" key="2">
    <source>
        <dbReference type="Proteomes" id="UP000620064"/>
    </source>
</evidence>
<proteinExistence type="predicted"/>
<keyword evidence="2" id="KW-1185">Reference proteome</keyword>
<evidence type="ECO:0008006" key="3">
    <source>
        <dbReference type="Google" id="ProtNLM"/>
    </source>
</evidence>
<comment type="caution">
    <text evidence="1">The sequence shown here is derived from an EMBL/GenBank/DDBJ whole genome shotgun (WGS) entry which is preliminary data.</text>
</comment>
<gene>
    <name evidence="1" type="ORF">GCM10010992_27430</name>
</gene>
<evidence type="ECO:0000313" key="1">
    <source>
        <dbReference type="EMBL" id="GGP06654.1"/>
    </source>
</evidence>
<protein>
    <recommendedName>
        <fullName evidence="3">Wadjet protein JetD C-terminal domain-containing protein</fullName>
    </recommendedName>
</protein>
<dbReference type="Gene3D" id="3.40.1360.10">
    <property type="match status" value="1"/>
</dbReference>